<dbReference type="Proteomes" id="UP000422644">
    <property type="component" value="Chromosome"/>
</dbReference>
<dbReference type="AlphaFoldDB" id="A0A510KXN1"/>
<name>A0A510KXN1_9FUSO</name>
<dbReference type="CDD" id="cd00060">
    <property type="entry name" value="FHA"/>
    <property type="match status" value="1"/>
</dbReference>
<dbReference type="Gene3D" id="2.60.200.20">
    <property type="match status" value="1"/>
</dbReference>
<evidence type="ECO:0000313" key="4">
    <source>
        <dbReference type="Proteomes" id="UP000321378"/>
    </source>
</evidence>
<evidence type="ECO:0000313" key="5">
    <source>
        <dbReference type="Proteomes" id="UP000422644"/>
    </source>
</evidence>
<dbReference type="Proteomes" id="UP000321378">
    <property type="component" value="Chromosome"/>
</dbReference>
<dbReference type="EMBL" id="AP019840">
    <property type="protein sequence ID" value="BBM51353.1"/>
    <property type="molecule type" value="Genomic_DNA"/>
</dbReference>
<dbReference type="STRING" id="1122173.GCA_000482505_02059"/>
<protein>
    <recommendedName>
        <fullName evidence="1">FHA domain-containing protein</fullName>
    </recommendedName>
</protein>
<reference evidence="3 4" key="2">
    <citation type="submission" date="2019-07" db="EMBL/GenBank/DDBJ databases">
        <title>Complete Genome Sequence of Leptotrichia trevisanii Strain JMUB3935.</title>
        <authorList>
            <person name="Watanabe S."/>
            <person name="Cui L."/>
        </authorList>
    </citation>
    <scope>NUCLEOTIDE SEQUENCE [LARGE SCALE GENOMIC DNA]</scope>
    <source>
        <strain evidence="3 4">JMUB3935</strain>
    </source>
</reference>
<keyword evidence="5" id="KW-1185">Reference proteome</keyword>
<dbReference type="InterPro" id="IPR008984">
    <property type="entry name" value="SMAD_FHA_dom_sf"/>
</dbReference>
<dbReference type="RefSeq" id="WP_026749608.1">
    <property type="nucleotide sequence ID" value="NZ_AP019831.1"/>
</dbReference>
<dbReference type="Pfam" id="PF00498">
    <property type="entry name" value="FHA"/>
    <property type="match status" value="1"/>
</dbReference>
<dbReference type="SUPFAM" id="SSF49879">
    <property type="entry name" value="SMAD/FHA domain"/>
    <property type="match status" value="1"/>
</dbReference>
<dbReference type="OrthoDB" id="370565at2"/>
<organism evidence="3 4">
    <name type="scientific">Leptotrichia trevisanii</name>
    <dbReference type="NCBI Taxonomy" id="109328"/>
    <lineage>
        <taxon>Bacteria</taxon>
        <taxon>Fusobacteriati</taxon>
        <taxon>Fusobacteriota</taxon>
        <taxon>Fusobacteriia</taxon>
        <taxon>Fusobacteriales</taxon>
        <taxon>Leptotrichiaceae</taxon>
        <taxon>Leptotrichia</taxon>
    </lineage>
</organism>
<evidence type="ECO:0000313" key="3">
    <source>
        <dbReference type="EMBL" id="BBM51353.1"/>
    </source>
</evidence>
<feature type="domain" description="FHA" evidence="1">
    <location>
        <begin position="86"/>
        <end position="139"/>
    </location>
</feature>
<evidence type="ECO:0000313" key="2">
    <source>
        <dbReference type="EMBL" id="BBM44206.1"/>
    </source>
</evidence>
<proteinExistence type="predicted"/>
<dbReference type="EMBL" id="AP019831">
    <property type="protein sequence ID" value="BBM44206.1"/>
    <property type="molecule type" value="Genomic_DNA"/>
</dbReference>
<sequence length="179" mass="20450">MAELKRCKNGHIYDTSKYSSCPYCKAEGLETEVKEDKINLVEEMNDDDKTMAYWAKDSRVDPVVGWLVCIEGADKGKDFRIVSERNFIGRGDEMDIQIKGDMTISRKNHCSISYNPKGRVFVITPGDANGLIYINNEALYNTKELGSFDMIEMGESKFIFVNLCGKNFDWNKEKSQVEK</sequence>
<dbReference type="InterPro" id="IPR000253">
    <property type="entry name" value="FHA_dom"/>
</dbReference>
<evidence type="ECO:0000259" key="1">
    <source>
        <dbReference type="PROSITE" id="PS50006"/>
    </source>
</evidence>
<gene>
    <name evidence="2" type="ORF">JMUB3870_0313</name>
    <name evidence="3" type="ORF">JMUB3935_0320</name>
</gene>
<accession>A0A510KXN1</accession>
<reference evidence="2 5" key="1">
    <citation type="submission" date="2019-07" db="EMBL/GenBank/DDBJ databases">
        <title>Complete Genome Sequence of Leptotrichia trevisanii Strain JMUB3870.</title>
        <authorList>
            <person name="Watanabe S."/>
            <person name="Cui L."/>
        </authorList>
    </citation>
    <scope>NUCLEOTIDE SEQUENCE [LARGE SCALE GENOMIC DNA]</scope>
    <source>
        <strain evidence="2 5">JMUB3870</strain>
    </source>
</reference>
<dbReference type="PROSITE" id="PS50006">
    <property type="entry name" value="FHA_DOMAIN"/>
    <property type="match status" value="1"/>
</dbReference>